<dbReference type="Gene3D" id="3.50.30.10">
    <property type="entry name" value="Phosphohistidine domain"/>
    <property type="match status" value="1"/>
</dbReference>
<evidence type="ECO:0000313" key="3">
    <source>
        <dbReference type="EMBL" id="BDV36234.1"/>
    </source>
</evidence>
<dbReference type="InterPro" id="IPR002192">
    <property type="entry name" value="PPDK_AMP/ATP-bd"/>
</dbReference>
<protein>
    <recommendedName>
        <fullName evidence="5">Phosphoenolpyruvate synthase</fullName>
    </recommendedName>
</protein>
<sequence length="905" mass="100382">MAEAMKYVRALDGTFEEDRLILGGKAMSLNALARAGLPAPEAYCVTTEAYRAFVERFGLTEDTTKNDPARLRDVLEAATLPQDLQREIIAAYATLGGGRVAVRSSAVSEDLAESSFAGQYKTFLNVEGERAVIDCVKRCWASLWADHVAVYGRQRDAVAQSGDTEKSIAVILQQMVSADAAGVLFTTDPIGGDANRMVIEAAWGVGEGVVSSQVVTDSYLVDRTDFAVARTIRHKPMRTVCNRDGGVALEKTPATLADAATLTDDQAAQLARHAMTIRQSCGPAFADKELDVEWAIKDGKIAILQARPITVSDPRAAHAVFADPEEAESSLRDNTMFSRMDTGEIVTGLMTPFGLSFCRFYQNNIHGPAVKKMGLLNMSSSRHFMGYIRGYVYLNISASAYMLTQCPPTRDHMKFTKRYATDEVDLSNYRNPYGEPVKGLAYLRSAFYWLRQQLINVATAEKTARRMEALGKDRIDRFLALDLTKMSLEELNAELELIDRNFLASCSAYMPFFLQSFALYDALAELCETWLGGRGEGLHNRIKASLNNLRTIDVTKGVVALADTVKAQPELRDLFLNGSPDELVERLQLSSSGKTFWDGPFAAFLRQFGTRGRQEFDLSIARWNDDPLYLLKVIRLYLLNEFDLYDKMRESDAKRREDTTRLLSTLPLKARLKLRFVISAYAKMADLRERVRPVFVAETWFYRKIALEIIRRLSEEGVANLSDLPFLDFNELRAYVAGQKTAAQAFSRELIEKNRREHLINLRAEEPPMSIVGGYKPKRSNAAARLADDSDALVGLAASPGVVVARARVITDLQRQAEEFEPGEILVAKFTDASWTPLFVLAAGVVADIGSPLSHSSIVSREFGIPAVVNTRSGTLKIRTGDFLYLDGDAGVVRIEERAERQAAA</sequence>
<evidence type="ECO:0000259" key="2">
    <source>
        <dbReference type="Pfam" id="PF01326"/>
    </source>
</evidence>
<dbReference type="RefSeq" id="WP_281932200.1">
    <property type="nucleotide sequence ID" value="NZ_AP027143.1"/>
</dbReference>
<evidence type="ECO:0000313" key="4">
    <source>
        <dbReference type="Proteomes" id="UP001317629"/>
    </source>
</evidence>
<dbReference type="EMBL" id="AP027143">
    <property type="protein sequence ID" value="BDV36234.1"/>
    <property type="molecule type" value="Genomic_DNA"/>
</dbReference>
<gene>
    <name evidence="3" type="ORF">SS37A_37640</name>
</gene>
<dbReference type="Pfam" id="PF01326">
    <property type="entry name" value="PPDK_N"/>
    <property type="match status" value="1"/>
</dbReference>
<name>A0ABM8EDZ5_9HYPH</name>
<dbReference type="SUPFAM" id="SSF56059">
    <property type="entry name" value="Glutathione synthetase ATP-binding domain-like"/>
    <property type="match status" value="1"/>
</dbReference>
<dbReference type="Gene3D" id="3.30.470.20">
    <property type="entry name" value="ATP-grasp fold, B domain"/>
    <property type="match status" value="1"/>
</dbReference>
<dbReference type="PANTHER" id="PTHR43615">
    <property type="entry name" value="PHOSPHOENOLPYRUVATE SYNTHASE-RELATED"/>
    <property type="match status" value="1"/>
</dbReference>
<dbReference type="Gene3D" id="3.30.1490.20">
    <property type="entry name" value="ATP-grasp fold, A domain"/>
    <property type="match status" value="1"/>
</dbReference>
<dbReference type="InterPro" id="IPR051549">
    <property type="entry name" value="PEP_Utilizing_Enz"/>
</dbReference>
<feature type="domain" description="PEP-utilising enzyme mobile" evidence="1">
    <location>
        <begin position="820"/>
        <end position="891"/>
    </location>
</feature>
<dbReference type="InterPro" id="IPR013815">
    <property type="entry name" value="ATP_grasp_subdomain_1"/>
</dbReference>
<dbReference type="InterPro" id="IPR008279">
    <property type="entry name" value="PEP-util_enz_mobile_dom"/>
</dbReference>
<keyword evidence="3" id="KW-0614">Plasmid</keyword>
<feature type="domain" description="Pyruvate phosphate dikinase AMP/ATP-binding" evidence="2">
    <location>
        <begin position="21"/>
        <end position="321"/>
    </location>
</feature>
<reference evidence="3 4" key="1">
    <citation type="journal article" date="2023" name="Int. J. Syst. Evol. Microbiol.">
        <title>Methylocystis iwaonis sp. nov., a type II methane-oxidizing bacterium from surface soil of a rice paddy field in Japan, and emended description of the genus Methylocystis (ex Whittenbury et al. 1970) Bowman et al. 1993.</title>
        <authorList>
            <person name="Kaise H."/>
            <person name="Sawadogo J.B."/>
            <person name="Alam M.S."/>
            <person name="Ueno C."/>
            <person name="Dianou D."/>
            <person name="Shinjo R."/>
            <person name="Asakawa S."/>
        </authorList>
    </citation>
    <scope>NUCLEOTIDE SEQUENCE [LARGE SCALE GENOMIC DNA]</scope>
    <source>
        <strain evidence="3 4">SS37A-Re</strain>
    </source>
</reference>
<geneLocation type="plasmid" evidence="3 4">
    <name>pSS37A-Re-1</name>
</geneLocation>
<dbReference type="PANTHER" id="PTHR43615:SF1">
    <property type="entry name" value="PPDK_N DOMAIN-CONTAINING PROTEIN"/>
    <property type="match status" value="1"/>
</dbReference>
<dbReference type="SUPFAM" id="SSF52009">
    <property type="entry name" value="Phosphohistidine domain"/>
    <property type="match status" value="1"/>
</dbReference>
<evidence type="ECO:0008006" key="5">
    <source>
        <dbReference type="Google" id="ProtNLM"/>
    </source>
</evidence>
<dbReference type="Proteomes" id="UP001317629">
    <property type="component" value="Plasmid pSS37A-Re-1"/>
</dbReference>
<dbReference type="InterPro" id="IPR036637">
    <property type="entry name" value="Phosphohistidine_dom_sf"/>
</dbReference>
<proteinExistence type="predicted"/>
<dbReference type="Pfam" id="PF00391">
    <property type="entry name" value="PEP-utilizers"/>
    <property type="match status" value="1"/>
</dbReference>
<organism evidence="3 4">
    <name type="scientific">Methylocystis iwaonis</name>
    <dbReference type="NCBI Taxonomy" id="2885079"/>
    <lineage>
        <taxon>Bacteria</taxon>
        <taxon>Pseudomonadati</taxon>
        <taxon>Pseudomonadota</taxon>
        <taxon>Alphaproteobacteria</taxon>
        <taxon>Hyphomicrobiales</taxon>
        <taxon>Methylocystaceae</taxon>
        <taxon>Methylocystis</taxon>
    </lineage>
</organism>
<keyword evidence="4" id="KW-1185">Reference proteome</keyword>
<evidence type="ECO:0000259" key="1">
    <source>
        <dbReference type="Pfam" id="PF00391"/>
    </source>
</evidence>
<accession>A0ABM8EDZ5</accession>